<evidence type="ECO:0000256" key="2">
    <source>
        <dbReference type="ARBA" id="ARBA00023015"/>
    </source>
</evidence>
<dbReference type="GO" id="GO:0003700">
    <property type="term" value="F:DNA-binding transcription factor activity"/>
    <property type="evidence" value="ECO:0007669"/>
    <property type="project" value="InterPro"/>
</dbReference>
<dbReference type="InterPro" id="IPR036388">
    <property type="entry name" value="WH-like_DNA-bd_sf"/>
</dbReference>
<evidence type="ECO:0000313" key="7">
    <source>
        <dbReference type="Proteomes" id="UP000613743"/>
    </source>
</evidence>
<dbReference type="InterPro" id="IPR058163">
    <property type="entry name" value="LysR-type_TF_proteobact-type"/>
</dbReference>
<comment type="similarity">
    <text evidence="1">Belongs to the LysR transcriptional regulatory family.</text>
</comment>
<dbReference type="InterPro" id="IPR036390">
    <property type="entry name" value="WH_DNA-bd_sf"/>
</dbReference>
<organism evidence="6 7">
    <name type="scientific">Shewanella gelidii</name>
    <dbReference type="NCBI Taxonomy" id="1642821"/>
    <lineage>
        <taxon>Bacteria</taxon>
        <taxon>Pseudomonadati</taxon>
        <taxon>Pseudomonadota</taxon>
        <taxon>Gammaproteobacteria</taxon>
        <taxon>Alteromonadales</taxon>
        <taxon>Shewanellaceae</taxon>
        <taxon>Shewanella</taxon>
    </lineage>
</organism>
<reference evidence="6" key="2">
    <citation type="submission" date="2020-09" db="EMBL/GenBank/DDBJ databases">
        <authorList>
            <person name="Sun Q."/>
            <person name="Ohkuma M."/>
        </authorList>
    </citation>
    <scope>NUCLEOTIDE SEQUENCE</scope>
    <source>
        <strain evidence="6">JCM 30804</strain>
    </source>
</reference>
<accession>A0A917JW86</accession>
<dbReference type="Pfam" id="PF00126">
    <property type="entry name" value="HTH_1"/>
    <property type="match status" value="1"/>
</dbReference>
<dbReference type="SUPFAM" id="SSF46785">
    <property type="entry name" value="Winged helix' DNA-binding domain"/>
    <property type="match status" value="1"/>
</dbReference>
<keyword evidence="3" id="KW-0238">DNA-binding</keyword>
<keyword evidence="2" id="KW-0805">Transcription regulation</keyword>
<dbReference type="InterPro" id="IPR000847">
    <property type="entry name" value="LysR_HTH_N"/>
</dbReference>
<dbReference type="GO" id="GO:0043565">
    <property type="term" value="F:sequence-specific DNA binding"/>
    <property type="evidence" value="ECO:0007669"/>
    <property type="project" value="TreeGrafter"/>
</dbReference>
<evidence type="ECO:0000313" key="6">
    <source>
        <dbReference type="EMBL" id="GGI89067.1"/>
    </source>
</evidence>
<dbReference type="PANTHER" id="PTHR30537">
    <property type="entry name" value="HTH-TYPE TRANSCRIPTIONAL REGULATOR"/>
    <property type="match status" value="1"/>
</dbReference>
<dbReference type="PANTHER" id="PTHR30537:SF10">
    <property type="entry name" value="TRANSCRIPTIONAL REGULATOR-RELATED"/>
    <property type="match status" value="1"/>
</dbReference>
<evidence type="ECO:0000256" key="3">
    <source>
        <dbReference type="ARBA" id="ARBA00023125"/>
    </source>
</evidence>
<dbReference type="Pfam" id="PF03466">
    <property type="entry name" value="LysR_substrate"/>
    <property type="match status" value="1"/>
</dbReference>
<dbReference type="FunFam" id="3.40.190.290:FF:000001">
    <property type="entry name" value="Transcriptional regulator, LysR family"/>
    <property type="match status" value="1"/>
</dbReference>
<comment type="caution">
    <text evidence="6">The sequence shown here is derived from an EMBL/GenBank/DDBJ whole genome shotgun (WGS) entry which is preliminary data.</text>
</comment>
<dbReference type="EMBL" id="BMPZ01000009">
    <property type="protein sequence ID" value="GGI89067.1"/>
    <property type="molecule type" value="Genomic_DNA"/>
</dbReference>
<name>A0A917JW86_9GAMM</name>
<dbReference type="AlphaFoldDB" id="A0A917JW86"/>
<keyword evidence="4" id="KW-0804">Transcription</keyword>
<reference evidence="6" key="1">
    <citation type="journal article" date="2014" name="Int. J. Syst. Evol. Microbiol.">
        <title>Complete genome sequence of Corynebacterium casei LMG S-19264T (=DSM 44701T), isolated from a smear-ripened cheese.</title>
        <authorList>
            <consortium name="US DOE Joint Genome Institute (JGI-PGF)"/>
            <person name="Walter F."/>
            <person name="Albersmeier A."/>
            <person name="Kalinowski J."/>
            <person name="Ruckert C."/>
        </authorList>
    </citation>
    <scope>NUCLEOTIDE SEQUENCE</scope>
    <source>
        <strain evidence="6">JCM 30804</strain>
    </source>
</reference>
<evidence type="ECO:0000259" key="5">
    <source>
        <dbReference type="PROSITE" id="PS50931"/>
    </source>
</evidence>
<dbReference type="Proteomes" id="UP000613743">
    <property type="component" value="Unassembled WGS sequence"/>
</dbReference>
<dbReference type="SUPFAM" id="SSF53850">
    <property type="entry name" value="Periplasmic binding protein-like II"/>
    <property type="match status" value="1"/>
</dbReference>
<evidence type="ECO:0000256" key="4">
    <source>
        <dbReference type="ARBA" id="ARBA00023163"/>
    </source>
</evidence>
<dbReference type="RefSeq" id="WP_188922052.1">
    <property type="nucleotide sequence ID" value="NZ_BMPZ01000009.1"/>
</dbReference>
<dbReference type="PROSITE" id="PS50931">
    <property type="entry name" value="HTH_LYSR"/>
    <property type="match status" value="1"/>
</dbReference>
<dbReference type="InterPro" id="IPR005119">
    <property type="entry name" value="LysR_subst-bd"/>
</dbReference>
<dbReference type="Gene3D" id="1.10.10.10">
    <property type="entry name" value="Winged helix-like DNA-binding domain superfamily/Winged helix DNA-binding domain"/>
    <property type="match status" value="1"/>
</dbReference>
<feature type="domain" description="HTH lysR-type" evidence="5">
    <location>
        <begin position="10"/>
        <end position="59"/>
    </location>
</feature>
<gene>
    <name evidence="6" type="ORF">GCM10009332_28090</name>
</gene>
<keyword evidence="7" id="KW-1185">Reference proteome</keyword>
<evidence type="ECO:0000256" key="1">
    <source>
        <dbReference type="ARBA" id="ARBA00009437"/>
    </source>
</evidence>
<protein>
    <submittedName>
        <fullName evidence="6">LysR family transcriptional regulator</fullName>
    </submittedName>
</protein>
<proteinExistence type="inferred from homology"/>
<dbReference type="GO" id="GO:0006351">
    <property type="term" value="P:DNA-templated transcription"/>
    <property type="evidence" value="ECO:0007669"/>
    <property type="project" value="TreeGrafter"/>
</dbReference>
<dbReference type="Gene3D" id="3.40.190.290">
    <property type="match status" value="1"/>
</dbReference>
<sequence length="293" mass="32833">MYLWQGVYEFVHVAQQQSFTVAAQKLDISTAQVSRQINALERRLGTKLLYRTTRKVSLTNEGQIYLQHCQQIITSLEEAERALGNLQDTPQGTIKLTAPVAYGEQFILPKVHDFLECYPDVNVQTILTNKQLDIVEGGFDLAIRIGQLADSTHIAKAISTRTNYTCASAAYIHQFGIPETIHELSAHDCLAGTHPQWHFKNEHGKKLSYTIKSKHSCNSGRVLRDAALKGLGVVQLPDYYVGDDIANGQLVEVLAPFRATPENIWAVYPHTRHLSAKVRRLVEHLQHNLNGAT</sequence>
<dbReference type="FunFam" id="1.10.10.10:FF:000001">
    <property type="entry name" value="LysR family transcriptional regulator"/>
    <property type="match status" value="1"/>
</dbReference>